<dbReference type="SUPFAM" id="SSF56801">
    <property type="entry name" value="Acetyl-CoA synthetase-like"/>
    <property type="match status" value="1"/>
</dbReference>
<dbReference type="FunFam" id="1.10.1200.10:FF:000005">
    <property type="entry name" value="Nonribosomal peptide synthetase 1"/>
    <property type="match status" value="1"/>
</dbReference>
<feature type="domain" description="Carrier" evidence="4">
    <location>
        <begin position="35"/>
        <end position="109"/>
    </location>
</feature>
<comment type="cofactor">
    <cofactor evidence="1">
        <name>pantetheine 4'-phosphate</name>
        <dbReference type="ChEBI" id="CHEBI:47942"/>
    </cofactor>
</comment>
<accession>A0A4U2ZX55</accession>
<proteinExistence type="predicted"/>
<evidence type="ECO:0000313" key="6">
    <source>
        <dbReference type="Proteomes" id="UP000305222"/>
    </source>
</evidence>
<gene>
    <name evidence="5" type="ORF">FC699_35970</name>
</gene>
<dbReference type="Pfam" id="PF00550">
    <property type="entry name" value="PP-binding"/>
    <property type="match status" value="1"/>
</dbReference>
<dbReference type="Gene3D" id="1.10.1200.10">
    <property type="entry name" value="ACP-like"/>
    <property type="match status" value="1"/>
</dbReference>
<feature type="non-terminal residue" evidence="5">
    <location>
        <position position="110"/>
    </location>
</feature>
<comment type="caution">
    <text evidence="5">The sequence shown here is derived from an EMBL/GenBank/DDBJ whole genome shotgun (WGS) entry which is preliminary data.</text>
</comment>
<evidence type="ECO:0000256" key="1">
    <source>
        <dbReference type="ARBA" id="ARBA00001957"/>
    </source>
</evidence>
<dbReference type="PROSITE" id="PS00012">
    <property type="entry name" value="PHOSPHOPANTETHEINE"/>
    <property type="match status" value="1"/>
</dbReference>
<evidence type="ECO:0000256" key="2">
    <source>
        <dbReference type="ARBA" id="ARBA00022450"/>
    </source>
</evidence>
<dbReference type="SUPFAM" id="SSF47336">
    <property type="entry name" value="ACP-like"/>
    <property type="match status" value="1"/>
</dbReference>
<evidence type="ECO:0000256" key="3">
    <source>
        <dbReference type="ARBA" id="ARBA00022553"/>
    </source>
</evidence>
<dbReference type="InterPro" id="IPR036736">
    <property type="entry name" value="ACP-like_sf"/>
</dbReference>
<protein>
    <recommendedName>
        <fullName evidence="4">Carrier domain-containing protein</fullName>
    </recommendedName>
</protein>
<sequence>MIPSYFMVLKEIPLTFNGKLDREALPKPEVKIEKKTEGEIESDLVGIIREVLNVEKVSIRDNFYHLGGDSIKAIQISSKIREKGIKIKTKDILANPVIEDMILYFERLPQ</sequence>
<dbReference type="PROSITE" id="PS50075">
    <property type="entry name" value="CARRIER"/>
    <property type="match status" value="1"/>
</dbReference>
<dbReference type="InterPro" id="IPR006162">
    <property type="entry name" value="Ppantetheine_attach_site"/>
</dbReference>
<dbReference type="Proteomes" id="UP000305222">
    <property type="component" value="Unassembled WGS sequence"/>
</dbReference>
<feature type="non-terminal residue" evidence="5">
    <location>
        <position position="1"/>
    </location>
</feature>
<dbReference type="PANTHER" id="PTHR44845">
    <property type="entry name" value="CARRIER DOMAIN-CONTAINING PROTEIN"/>
    <property type="match status" value="1"/>
</dbReference>
<dbReference type="PANTHER" id="PTHR44845:SF6">
    <property type="entry name" value="BETA-ALANINE-ACTIVATING ENZYME"/>
    <property type="match status" value="1"/>
</dbReference>
<dbReference type="AlphaFoldDB" id="A0A4U2ZX55"/>
<dbReference type="EMBL" id="SZON01003598">
    <property type="protein sequence ID" value="TKI79435.1"/>
    <property type="molecule type" value="Genomic_DNA"/>
</dbReference>
<name>A0A4U2ZX55_9BACI</name>
<dbReference type="Gene3D" id="3.30.300.30">
    <property type="match status" value="1"/>
</dbReference>
<evidence type="ECO:0000313" key="5">
    <source>
        <dbReference type="EMBL" id="TKI79435.1"/>
    </source>
</evidence>
<keyword evidence="2" id="KW-0596">Phosphopantetheine</keyword>
<keyword evidence="3" id="KW-0597">Phosphoprotein</keyword>
<reference evidence="5 6" key="1">
    <citation type="journal article" date="2019" name="Environ. Microbiol.">
        <title>An active ?-lactamase is a part of an orchestrated cell wall stress resistance network of Bacillus subtilis and related rhizosphere species.</title>
        <authorList>
            <person name="Bucher T."/>
            <person name="Keren-Paz A."/>
            <person name="Hausser J."/>
            <person name="Olender T."/>
            <person name="Cytryn E."/>
            <person name="Kolodkin-Gal I."/>
        </authorList>
    </citation>
    <scope>NUCLEOTIDE SEQUENCE [LARGE SCALE GENOMIC DNA]</scope>
    <source>
        <strain evidence="5 6">I5</strain>
    </source>
</reference>
<dbReference type="InterPro" id="IPR009081">
    <property type="entry name" value="PP-bd_ACP"/>
</dbReference>
<organism evidence="5 6">
    <name type="scientific">Bacillus wiedmannii</name>
    <dbReference type="NCBI Taxonomy" id="1890302"/>
    <lineage>
        <taxon>Bacteria</taxon>
        <taxon>Bacillati</taxon>
        <taxon>Bacillota</taxon>
        <taxon>Bacilli</taxon>
        <taxon>Bacillales</taxon>
        <taxon>Bacillaceae</taxon>
        <taxon>Bacillus</taxon>
        <taxon>Bacillus cereus group</taxon>
    </lineage>
</organism>
<dbReference type="InterPro" id="IPR045851">
    <property type="entry name" value="AMP-bd_C_sf"/>
</dbReference>
<evidence type="ECO:0000259" key="4">
    <source>
        <dbReference type="PROSITE" id="PS50075"/>
    </source>
</evidence>